<dbReference type="InterPro" id="IPR050297">
    <property type="entry name" value="LipidA_mod_glycosyltrf_83"/>
</dbReference>
<feature type="transmembrane region" description="Helical" evidence="8">
    <location>
        <begin position="88"/>
        <end position="108"/>
    </location>
</feature>
<comment type="subcellular location">
    <subcellularLocation>
        <location evidence="1">Cell membrane</location>
        <topology evidence="1">Multi-pass membrane protein</topology>
    </subcellularLocation>
</comment>
<evidence type="ECO:0000256" key="4">
    <source>
        <dbReference type="ARBA" id="ARBA00022679"/>
    </source>
</evidence>
<evidence type="ECO:0000256" key="3">
    <source>
        <dbReference type="ARBA" id="ARBA00022676"/>
    </source>
</evidence>
<feature type="transmembrane region" description="Helical" evidence="8">
    <location>
        <begin position="342"/>
        <end position="359"/>
    </location>
</feature>
<keyword evidence="6 8" id="KW-1133">Transmembrane helix</keyword>
<dbReference type="GO" id="GO:0005886">
    <property type="term" value="C:plasma membrane"/>
    <property type="evidence" value="ECO:0007669"/>
    <property type="project" value="UniProtKB-SubCell"/>
</dbReference>
<evidence type="ECO:0000256" key="8">
    <source>
        <dbReference type="SAM" id="Phobius"/>
    </source>
</evidence>
<reference evidence="10" key="1">
    <citation type="submission" date="2023-03" db="EMBL/GenBank/DDBJ databases">
        <title>Andean soil-derived lignocellulolytic bacterial consortium as a source of novel taxa and putative plastic-active enzymes.</title>
        <authorList>
            <person name="Diaz-Garcia L."/>
            <person name="Chuvochina M."/>
            <person name="Feuerriegel G."/>
            <person name="Bunk B."/>
            <person name="Sproer C."/>
            <person name="Streit W.R."/>
            <person name="Rodriguez L.M."/>
            <person name="Overmann J."/>
            <person name="Jimenez D.J."/>
        </authorList>
    </citation>
    <scope>NUCLEOTIDE SEQUENCE</scope>
    <source>
        <strain evidence="10">MAG 2441</strain>
    </source>
</reference>
<evidence type="ECO:0000256" key="7">
    <source>
        <dbReference type="ARBA" id="ARBA00023136"/>
    </source>
</evidence>
<dbReference type="AlphaFoldDB" id="A0AA95ETE8"/>
<evidence type="ECO:0000256" key="2">
    <source>
        <dbReference type="ARBA" id="ARBA00022475"/>
    </source>
</evidence>
<accession>A0AA95ETE8</accession>
<feature type="transmembrane region" description="Helical" evidence="8">
    <location>
        <begin position="141"/>
        <end position="158"/>
    </location>
</feature>
<dbReference type="GO" id="GO:0009103">
    <property type="term" value="P:lipopolysaccharide biosynthetic process"/>
    <property type="evidence" value="ECO:0007669"/>
    <property type="project" value="UniProtKB-ARBA"/>
</dbReference>
<evidence type="ECO:0000313" key="10">
    <source>
        <dbReference type="EMBL" id="WEK53055.1"/>
    </source>
</evidence>
<feature type="transmembrane region" description="Helical" evidence="8">
    <location>
        <begin position="365"/>
        <end position="384"/>
    </location>
</feature>
<organism evidence="10 11">
    <name type="scientific">Candidatus Cohnella colombiensis</name>
    <dbReference type="NCBI Taxonomy" id="3121368"/>
    <lineage>
        <taxon>Bacteria</taxon>
        <taxon>Bacillati</taxon>
        <taxon>Bacillota</taxon>
        <taxon>Bacilli</taxon>
        <taxon>Bacillales</taxon>
        <taxon>Paenibacillaceae</taxon>
        <taxon>Cohnella</taxon>
    </lineage>
</organism>
<keyword evidence="3 10" id="KW-0328">Glycosyltransferase</keyword>
<proteinExistence type="predicted"/>
<feature type="transmembrane region" description="Helical" evidence="8">
    <location>
        <begin position="205"/>
        <end position="224"/>
    </location>
</feature>
<dbReference type="InterPro" id="IPR038731">
    <property type="entry name" value="RgtA/B/C-like"/>
</dbReference>
<evidence type="ECO:0000256" key="6">
    <source>
        <dbReference type="ARBA" id="ARBA00022989"/>
    </source>
</evidence>
<keyword evidence="5 8" id="KW-0812">Transmembrane</keyword>
<dbReference type="PANTHER" id="PTHR33908:SF11">
    <property type="entry name" value="MEMBRANE PROTEIN"/>
    <property type="match status" value="1"/>
</dbReference>
<gene>
    <name evidence="10" type="ORF">P0Y55_10645</name>
</gene>
<dbReference type="EC" id="2.4.-.-" evidence="10"/>
<name>A0AA95ETE8_9BACL</name>
<evidence type="ECO:0000256" key="5">
    <source>
        <dbReference type="ARBA" id="ARBA00022692"/>
    </source>
</evidence>
<evidence type="ECO:0000259" key="9">
    <source>
        <dbReference type="Pfam" id="PF13231"/>
    </source>
</evidence>
<evidence type="ECO:0000256" key="1">
    <source>
        <dbReference type="ARBA" id="ARBA00004651"/>
    </source>
</evidence>
<dbReference type="PANTHER" id="PTHR33908">
    <property type="entry name" value="MANNOSYLTRANSFERASE YKCB-RELATED"/>
    <property type="match status" value="1"/>
</dbReference>
<dbReference type="Proteomes" id="UP001178662">
    <property type="component" value="Chromosome"/>
</dbReference>
<feature type="transmembrane region" description="Helical" evidence="8">
    <location>
        <begin position="115"/>
        <end position="135"/>
    </location>
</feature>
<evidence type="ECO:0000313" key="11">
    <source>
        <dbReference type="Proteomes" id="UP001178662"/>
    </source>
</evidence>
<dbReference type="EMBL" id="CP119317">
    <property type="protein sequence ID" value="WEK53055.1"/>
    <property type="molecule type" value="Genomic_DNA"/>
</dbReference>
<dbReference type="GO" id="GO:0016763">
    <property type="term" value="F:pentosyltransferase activity"/>
    <property type="evidence" value="ECO:0007669"/>
    <property type="project" value="TreeGrafter"/>
</dbReference>
<sequence>MRLNRSTVVLVLIFIVAAYFRFDFLISTNHHNSHDTVHYDKMVRQLLEDGVYAYKSEQPNAKVPPGYPVFMAIVYSVVDYKTNDPFPIIRYLQACMSLITLALIYLISMRISRQVVALCAMSIAAVYPPFIWINGAVLTETLATLLLMTSIYFLLLCFEKRYRRYSVLAGLAIGLLVLTRSEFLVIVPAAYTLHLLWHRNMKSTLKLLLIASAGIAVMLSPWFIRNLVTLHEPIISATQVNPFAAGTYPNKNYDDGLVDRKGKSQMEVAMERLRVGFSEHTMEFVRWYTIGKLQYIYGKMFFGSGHRPLYPVIPFRYLLHQSIIVLSLLSSIFVLRRWREPAALLVFIVVILSLMRLAFVPEYRYNVTAMPILIIVACLLVPNLRRKSNV</sequence>
<keyword evidence="11" id="KW-1185">Reference proteome</keyword>
<keyword evidence="7 8" id="KW-0472">Membrane</keyword>
<feature type="transmembrane region" description="Helical" evidence="8">
    <location>
        <begin position="7"/>
        <end position="26"/>
    </location>
</feature>
<keyword evidence="4 10" id="KW-0808">Transferase</keyword>
<feature type="transmembrane region" description="Helical" evidence="8">
    <location>
        <begin position="317"/>
        <end position="335"/>
    </location>
</feature>
<keyword evidence="2" id="KW-1003">Cell membrane</keyword>
<feature type="domain" description="Glycosyltransferase RgtA/B/C/D-like" evidence="9">
    <location>
        <begin position="63"/>
        <end position="223"/>
    </location>
</feature>
<protein>
    <submittedName>
        <fullName evidence="10">Glycosyltransferase family 39 protein</fullName>
        <ecNumber evidence="10">2.4.-.-</ecNumber>
    </submittedName>
</protein>
<dbReference type="Pfam" id="PF13231">
    <property type="entry name" value="PMT_2"/>
    <property type="match status" value="1"/>
</dbReference>